<feature type="transmembrane region" description="Helical" evidence="1">
    <location>
        <begin position="25"/>
        <end position="42"/>
    </location>
</feature>
<sequence length="58" mass="6853">MQVLPQHVLELLEKDFDDRSTHFDMAPAANILIINGAMFMMIRPIDYKNSQDEKQIYR</sequence>
<keyword evidence="3" id="KW-1185">Reference proteome</keyword>
<keyword evidence="1" id="KW-0812">Transmembrane</keyword>
<protein>
    <submittedName>
        <fullName evidence="2">Uncharacterized protein</fullName>
    </submittedName>
</protein>
<keyword evidence="1" id="KW-1133">Transmembrane helix</keyword>
<accession>A0A5S9QWB8</accession>
<gene>
    <name evidence="2" type="ORF">OPDIPICF_02942</name>
</gene>
<evidence type="ECO:0000256" key="1">
    <source>
        <dbReference type="SAM" id="Phobius"/>
    </source>
</evidence>
<keyword evidence="1" id="KW-0472">Membrane</keyword>
<dbReference type="AlphaFoldDB" id="A0A5S9QWB8"/>
<dbReference type="Proteomes" id="UP000441399">
    <property type="component" value="Unassembled WGS sequence"/>
</dbReference>
<proteinExistence type="predicted"/>
<reference evidence="2 3" key="1">
    <citation type="submission" date="2019-11" db="EMBL/GenBank/DDBJ databases">
        <authorList>
            <person name="Holert J."/>
        </authorList>
    </citation>
    <scope>NUCLEOTIDE SEQUENCE [LARGE SCALE GENOMIC DNA]</scope>
    <source>
        <strain evidence="2">SB11_3</strain>
    </source>
</reference>
<dbReference type="EMBL" id="CACSIO010000056">
    <property type="protein sequence ID" value="CAA0123996.1"/>
    <property type="molecule type" value="Genomic_DNA"/>
</dbReference>
<evidence type="ECO:0000313" key="3">
    <source>
        <dbReference type="Proteomes" id="UP000441399"/>
    </source>
</evidence>
<organism evidence="2 3">
    <name type="scientific">BD1-7 clade bacterium</name>
    <dbReference type="NCBI Taxonomy" id="2029982"/>
    <lineage>
        <taxon>Bacteria</taxon>
        <taxon>Pseudomonadati</taxon>
        <taxon>Pseudomonadota</taxon>
        <taxon>Gammaproteobacteria</taxon>
        <taxon>Cellvibrionales</taxon>
        <taxon>Spongiibacteraceae</taxon>
        <taxon>BD1-7 clade</taxon>
    </lineage>
</organism>
<evidence type="ECO:0000313" key="2">
    <source>
        <dbReference type="EMBL" id="CAA0123996.1"/>
    </source>
</evidence>
<name>A0A5S9QWB8_9GAMM</name>